<organism evidence="1 2">
    <name type="scientific">Caerostris extrusa</name>
    <name type="common">Bark spider</name>
    <name type="synonym">Caerostris bankana</name>
    <dbReference type="NCBI Taxonomy" id="172846"/>
    <lineage>
        <taxon>Eukaryota</taxon>
        <taxon>Metazoa</taxon>
        <taxon>Ecdysozoa</taxon>
        <taxon>Arthropoda</taxon>
        <taxon>Chelicerata</taxon>
        <taxon>Arachnida</taxon>
        <taxon>Araneae</taxon>
        <taxon>Araneomorphae</taxon>
        <taxon>Entelegynae</taxon>
        <taxon>Araneoidea</taxon>
        <taxon>Araneidae</taxon>
        <taxon>Caerostris</taxon>
    </lineage>
</organism>
<dbReference type="Proteomes" id="UP001054945">
    <property type="component" value="Unassembled WGS sequence"/>
</dbReference>
<evidence type="ECO:0000313" key="1">
    <source>
        <dbReference type="EMBL" id="GIY21230.1"/>
    </source>
</evidence>
<evidence type="ECO:0000313" key="2">
    <source>
        <dbReference type="Proteomes" id="UP001054945"/>
    </source>
</evidence>
<proteinExistence type="predicted"/>
<gene>
    <name evidence="1" type="ORF">CEXT_257381</name>
</gene>
<comment type="caution">
    <text evidence="1">The sequence shown here is derived from an EMBL/GenBank/DDBJ whole genome shotgun (WGS) entry which is preliminary data.</text>
</comment>
<dbReference type="AlphaFoldDB" id="A0AAV4RLT2"/>
<keyword evidence="2" id="KW-1185">Reference proteome</keyword>
<protein>
    <submittedName>
        <fullName evidence="1">Uncharacterized protein</fullName>
    </submittedName>
</protein>
<dbReference type="EMBL" id="BPLR01007988">
    <property type="protein sequence ID" value="GIY21230.1"/>
    <property type="molecule type" value="Genomic_DNA"/>
</dbReference>
<reference evidence="1 2" key="1">
    <citation type="submission" date="2021-06" db="EMBL/GenBank/DDBJ databases">
        <title>Caerostris extrusa draft genome.</title>
        <authorList>
            <person name="Kono N."/>
            <person name="Arakawa K."/>
        </authorList>
    </citation>
    <scope>NUCLEOTIDE SEQUENCE [LARGE SCALE GENOMIC DNA]</scope>
</reference>
<name>A0AAV4RLT2_CAEEX</name>
<accession>A0AAV4RLT2</accession>
<sequence length="71" mass="8213">MVPQRCDQLMVFPRVVDSSKEMNSSPKEFAKRGLEVISRVWFPDMQELGEACEYLAIQKRLYLSYRGGAPE</sequence>